<sequence length="290" mass="30066">MVGVDGSETAEVAACWAAAEAHRRGVPLVLLHACGLPPMTPRARAALPPGYEEALHEFGQAWLRDAEAAAGLEGASVPVEREVRPGAPRDVLTEASEHAGLLVLGSRGLGALRRLALGSVAVAVAAHARCPVVVVPSADALTADGPVVVGVGESPVSDETLAFAFEAAAARNVPLLAVRSWLEDSAYDAWRGLPSREETDEAAAAQEKFLRRGLEGWREKYPQVQVRELSMRASRPAEALLAVAAQAQLIVVGTHGRGRVGGVLLGSTSQAVMHGARCAVAVVAPDASVT</sequence>
<organism evidence="3 4">
    <name type="scientific">Prauserella flavalba</name>
    <dbReference type="NCBI Taxonomy" id="1477506"/>
    <lineage>
        <taxon>Bacteria</taxon>
        <taxon>Bacillati</taxon>
        <taxon>Actinomycetota</taxon>
        <taxon>Actinomycetes</taxon>
        <taxon>Pseudonocardiales</taxon>
        <taxon>Pseudonocardiaceae</taxon>
        <taxon>Prauserella</taxon>
    </lineage>
</organism>
<feature type="domain" description="UspA" evidence="2">
    <location>
        <begin position="1"/>
        <end position="136"/>
    </location>
</feature>
<evidence type="ECO:0000313" key="4">
    <source>
        <dbReference type="Proteomes" id="UP000247892"/>
    </source>
</evidence>
<dbReference type="PANTHER" id="PTHR46268">
    <property type="entry name" value="STRESS RESPONSE PROTEIN NHAX"/>
    <property type="match status" value="1"/>
</dbReference>
<reference evidence="3 4" key="1">
    <citation type="submission" date="2016-07" db="EMBL/GenBank/DDBJ databases">
        <title>Draft genome sequence of Prauserella sp. YIM 121212, isolated from alkaline soil.</title>
        <authorList>
            <person name="Ruckert C."/>
            <person name="Albersmeier A."/>
            <person name="Jiang C.-L."/>
            <person name="Jiang Y."/>
            <person name="Kalinowski J."/>
            <person name="Schneider O."/>
            <person name="Winkler A."/>
            <person name="Zotchev S.B."/>
        </authorList>
    </citation>
    <scope>NUCLEOTIDE SEQUENCE [LARGE SCALE GENOMIC DNA]</scope>
    <source>
        <strain evidence="3 4">YIM 121212</strain>
    </source>
</reference>
<protein>
    <recommendedName>
        <fullName evidence="2">UspA domain-containing protein</fullName>
    </recommendedName>
</protein>
<evidence type="ECO:0000256" key="1">
    <source>
        <dbReference type="ARBA" id="ARBA00008791"/>
    </source>
</evidence>
<accession>A0A318LXJ8</accession>
<name>A0A318LXJ8_9PSEU</name>
<comment type="similarity">
    <text evidence="1">Belongs to the universal stress protein A family.</text>
</comment>
<dbReference type="SUPFAM" id="SSF52402">
    <property type="entry name" value="Adenine nucleotide alpha hydrolases-like"/>
    <property type="match status" value="2"/>
</dbReference>
<gene>
    <name evidence="3" type="ORF">BA062_14170</name>
</gene>
<dbReference type="InterPro" id="IPR006015">
    <property type="entry name" value="Universal_stress_UspA"/>
</dbReference>
<dbReference type="PANTHER" id="PTHR46268:SF6">
    <property type="entry name" value="UNIVERSAL STRESS PROTEIN UP12"/>
    <property type="match status" value="1"/>
</dbReference>
<evidence type="ECO:0000313" key="3">
    <source>
        <dbReference type="EMBL" id="PXY36978.1"/>
    </source>
</evidence>
<dbReference type="Proteomes" id="UP000247892">
    <property type="component" value="Unassembled WGS sequence"/>
</dbReference>
<dbReference type="PRINTS" id="PR01438">
    <property type="entry name" value="UNVRSLSTRESS"/>
</dbReference>
<dbReference type="Gene3D" id="3.40.50.620">
    <property type="entry name" value="HUPs"/>
    <property type="match status" value="2"/>
</dbReference>
<dbReference type="Pfam" id="PF00582">
    <property type="entry name" value="Usp"/>
    <property type="match status" value="2"/>
</dbReference>
<comment type="caution">
    <text evidence="3">The sequence shown here is derived from an EMBL/GenBank/DDBJ whole genome shotgun (WGS) entry which is preliminary data.</text>
</comment>
<feature type="domain" description="UspA" evidence="2">
    <location>
        <begin position="146"/>
        <end position="283"/>
    </location>
</feature>
<keyword evidence="4" id="KW-1185">Reference proteome</keyword>
<dbReference type="InterPro" id="IPR014729">
    <property type="entry name" value="Rossmann-like_a/b/a_fold"/>
</dbReference>
<dbReference type="AlphaFoldDB" id="A0A318LXJ8"/>
<dbReference type="InterPro" id="IPR006016">
    <property type="entry name" value="UspA"/>
</dbReference>
<dbReference type="EMBL" id="MASU01000005">
    <property type="protein sequence ID" value="PXY36978.1"/>
    <property type="molecule type" value="Genomic_DNA"/>
</dbReference>
<evidence type="ECO:0000259" key="2">
    <source>
        <dbReference type="Pfam" id="PF00582"/>
    </source>
</evidence>
<proteinExistence type="inferred from homology"/>